<dbReference type="Proteomes" id="UP000446786">
    <property type="component" value="Unassembled WGS sequence"/>
</dbReference>
<name>A0A845ATR4_9SPHN</name>
<dbReference type="SUPFAM" id="SSF46626">
    <property type="entry name" value="Cytochrome c"/>
    <property type="match status" value="1"/>
</dbReference>
<keyword evidence="3 4" id="KW-0408">Iron</keyword>
<feature type="signal peptide" evidence="5">
    <location>
        <begin position="1"/>
        <end position="25"/>
    </location>
</feature>
<keyword evidence="5" id="KW-0732">Signal</keyword>
<dbReference type="PROSITE" id="PS51007">
    <property type="entry name" value="CYTC"/>
    <property type="match status" value="1"/>
</dbReference>
<gene>
    <name evidence="7" type="ORF">GRI94_08680</name>
</gene>
<evidence type="ECO:0000256" key="5">
    <source>
        <dbReference type="SAM" id="SignalP"/>
    </source>
</evidence>
<dbReference type="InterPro" id="IPR036909">
    <property type="entry name" value="Cyt_c-like_dom_sf"/>
</dbReference>
<evidence type="ECO:0000259" key="6">
    <source>
        <dbReference type="PROSITE" id="PS51007"/>
    </source>
</evidence>
<feature type="domain" description="Cytochrome c" evidence="6">
    <location>
        <begin position="44"/>
        <end position="125"/>
    </location>
</feature>
<comment type="caution">
    <text evidence="7">The sequence shown here is derived from an EMBL/GenBank/DDBJ whole genome shotgun (WGS) entry which is preliminary data.</text>
</comment>
<evidence type="ECO:0000256" key="2">
    <source>
        <dbReference type="ARBA" id="ARBA00022723"/>
    </source>
</evidence>
<keyword evidence="2 4" id="KW-0479">Metal-binding</keyword>
<proteinExistence type="predicted"/>
<evidence type="ECO:0000313" key="8">
    <source>
        <dbReference type="Proteomes" id="UP000446786"/>
    </source>
</evidence>
<dbReference type="InterPro" id="IPR009056">
    <property type="entry name" value="Cyt_c-like_dom"/>
</dbReference>
<evidence type="ECO:0000313" key="7">
    <source>
        <dbReference type="EMBL" id="MXP31896.1"/>
    </source>
</evidence>
<dbReference type="Pfam" id="PF00034">
    <property type="entry name" value="Cytochrom_C"/>
    <property type="match status" value="1"/>
</dbReference>
<keyword evidence="1 4" id="KW-0349">Heme</keyword>
<dbReference type="GO" id="GO:0009055">
    <property type="term" value="F:electron transfer activity"/>
    <property type="evidence" value="ECO:0007669"/>
    <property type="project" value="InterPro"/>
</dbReference>
<dbReference type="AlphaFoldDB" id="A0A845ATR4"/>
<evidence type="ECO:0000256" key="1">
    <source>
        <dbReference type="ARBA" id="ARBA00022617"/>
    </source>
</evidence>
<reference evidence="7 8" key="1">
    <citation type="submission" date="2019-12" db="EMBL/GenBank/DDBJ databases">
        <title>Genomic-based taxomic classification of the family Erythrobacteraceae.</title>
        <authorList>
            <person name="Xu L."/>
        </authorList>
    </citation>
    <scope>NUCLEOTIDE SEQUENCE [LARGE SCALE GENOMIC DNA]</scope>
    <source>
        <strain evidence="7 8">JCM 16677</strain>
    </source>
</reference>
<feature type="chain" id="PRO_5032578341" evidence="5">
    <location>
        <begin position="26"/>
        <end position="134"/>
    </location>
</feature>
<keyword evidence="8" id="KW-1185">Reference proteome</keyword>
<dbReference type="PROSITE" id="PS51257">
    <property type="entry name" value="PROKAR_LIPOPROTEIN"/>
    <property type="match status" value="1"/>
</dbReference>
<dbReference type="GO" id="GO:0020037">
    <property type="term" value="F:heme binding"/>
    <property type="evidence" value="ECO:0007669"/>
    <property type="project" value="InterPro"/>
</dbReference>
<evidence type="ECO:0000256" key="4">
    <source>
        <dbReference type="PROSITE-ProRule" id="PRU00433"/>
    </source>
</evidence>
<dbReference type="GO" id="GO:0046872">
    <property type="term" value="F:metal ion binding"/>
    <property type="evidence" value="ECO:0007669"/>
    <property type="project" value="UniProtKB-KW"/>
</dbReference>
<dbReference type="EMBL" id="WTYE01000001">
    <property type="protein sequence ID" value="MXP31896.1"/>
    <property type="molecule type" value="Genomic_DNA"/>
</dbReference>
<accession>A0A845ATR4</accession>
<evidence type="ECO:0000256" key="3">
    <source>
        <dbReference type="ARBA" id="ARBA00023004"/>
    </source>
</evidence>
<dbReference type="RefSeq" id="WP_344705239.1">
    <property type="nucleotide sequence ID" value="NZ_BAAAZF010000001.1"/>
</dbReference>
<protein>
    <submittedName>
        <fullName evidence="7">C-type cytochrome</fullName>
    </submittedName>
</protein>
<dbReference type="Gene3D" id="1.10.760.10">
    <property type="entry name" value="Cytochrome c-like domain"/>
    <property type="match status" value="1"/>
</dbReference>
<organism evidence="7 8">
    <name type="scientific">Parerythrobacter jejuensis</name>
    <dbReference type="NCBI Taxonomy" id="795812"/>
    <lineage>
        <taxon>Bacteria</taxon>
        <taxon>Pseudomonadati</taxon>
        <taxon>Pseudomonadota</taxon>
        <taxon>Alphaproteobacteria</taxon>
        <taxon>Sphingomonadales</taxon>
        <taxon>Erythrobacteraceae</taxon>
        <taxon>Parerythrobacter</taxon>
    </lineage>
</organism>
<sequence>MKARPMKIALIPAIVLLMASGCAPYGSSDNSVQSAKASAPPLSAAAVEGKRLSESLCSGCHAVTAGQISPNPSAPGFERIANMDSLTEESLRDWLRDSHNFPEKMNFEVVDEDVAALAAYIITLRKEGYNPPIE</sequence>